<evidence type="ECO:0000256" key="1">
    <source>
        <dbReference type="ARBA" id="ARBA00010751"/>
    </source>
</evidence>
<dbReference type="InterPro" id="IPR002765">
    <property type="entry name" value="UPF0145_YbjQ-like"/>
</dbReference>
<evidence type="ECO:0000313" key="4">
    <source>
        <dbReference type="Proteomes" id="UP000831534"/>
    </source>
</evidence>
<dbReference type="PANTHER" id="PTHR34068">
    <property type="entry name" value="UPF0145 PROTEIN YBJQ"/>
    <property type="match status" value="1"/>
</dbReference>
<accession>A0A8T9MXY3</accession>
<dbReference type="EMBL" id="CP091521">
    <property type="protein sequence ID" value="UOP04733.2"/>
    <property type="molecule type" value="Genomic_DNA"/>
</dbReference>
<proteinExistence type="inferred from homology"/>
<name>A0A8T9MXY3_9NEIS</name>
<dbReference type="Gene3D" id="3.30.110.70">
    <property type="entry name" value="Hypothetical protein apc22750. Chain B"/>
    <property type="match status" value="1"/>
</dbReference>
<keyword evidence="2" id="KW-0472">Membrane</keyword>
<reference evidence="3" key="2">
    <citation type="submission" date="2024-09" db="EMBL/GenBank/DDBJ databases">
        <authorList>
            <person name="Veyrier F.J."/>
        </authorList>
    </citation>
    <scope>NUCLEOTIDE SEQUENCE</scope>
    <source>
        <strain evidence="3">17694</strain>
    </source>
</reference>
<dbReference type="Proteomes" id="UP000831534">
    <property type="component" value="Chromosome"/>
</dbReference>
<feature type="transmembrane region" description="Helical" evidence="2">
    <location>
        <begin position="6"/>
        <end position="28"/>
    </location>
</feature>
<organism evidence="3 4">
    <name type="scientific">Conchiformibius kuhniae</name>
    <dbReference type="NCBI Taxonomy" id="211502"/>
    <lineage>
        <taxon>Bacteria</taxon>
        <taxon>Pseudomonadati</taxon>
        <taxon>Pseudomonadota</taxon>
        <taxon>Betaproteobacteria</taxon>
        <taxon>Neisseriales</taxon>
        <taxon>Neisseriaceae</taxon>
        <taxon>Conchiformibius</taxon>
    </lineage>
</organism>
<gene>
    <name evidence="3" type="ORF">LVJ77_11265</name>
</gene>
<keyword evidence="2" id="KW-1133">Transmembrane helix</keyword>
<evidence type="ECO:0000256" key="2">
    <source>
        <dbReference type="SAM" id="Phobius"/>
    </source>
</evidence>
<dbReference type="AlphaFoldDB" id="A0A8T9MXY3"/>
<dbReference type="RefSeq" id="WP_051255585.1">
    <property type="nucleotide sequence ID" value="NZ_CP091521.1"/>
</dbReference>
<dbReference type="Pfam" id="PF01906">
    <property type="entry name" value="YbjQ_1"/>
    <property type="match status" value="1"/>
</dbReference>
<protein>
    <submittedName>
        <fullName evidence="3">YbjQ family protein</fullName>
    </submittedName>
</protein>
<keyword evidence="2" id="KW-0812">Transmembrane</keyword>
<dbReference type="InterPro" id="IPR035439">
    <property type="entry name" value="UPF0145_dom_sf"/>
</dbReference>
<sequence>MSETIMLITGIFLPYLLPVLLLAVAFVFGSRAEKKHYAGILAREDALRHIMVLSVKRPPKSFAEQRLVMGSVVVSSDYFTRLLAWFRNIFGGNVRGYETLLDRARREAVLRMKAQADELGAEMILNMKFETSTLGNIHVPQQSSALGTVEVLAYGTAGKLRKPNHARPEV</sequence>
<reference evidence="3" key="1">
    <citation type="journal article" date="2022" name="Res Sq">
        <title>Evolution of multicellular longitudinally dividing oral cavity symbionts (Neisseriaceae).</title>
        <authorList>
            <person name="Nyongesa S."/>
            <person name="Weber P."/>
            <person name="Bernet E."/>
            <person name="Pullido F."/>
            <person name="Nieckarz M."/>
            <person name="Delaby M."/>
            <person name="Nieves C."/>
            <person name="Viehboeck T."/>
            <person name="Krause N."/>
            <person name="Rivera-Millot A."/>
            <person name="Nakamura A."/>
            <person name="Vischer N."/>
            <person name="VanNieuwenhze M."/>
            <person name="Brun Y."/>
            <person name="Cava F."/>
            <person name="Bulgheresi S."/>
            <person name="Veyrier F."/>
        </authorList>
    </citation>
    <scope>NUCLEOTIDE SEQUENCE</scope>
    <source>
        <strain evidence="3">17694</strain>
    </source>
</reference>
<dbReference type="KEGG" id="ckh:LVJ77_11265"/>
<comment type="similarity">
    <text evidence="1">Belongs to the UPF0145 family.</text>
</comment>
<evidence type="ECO:0000313" key="3">
    <source>
        <dbReference type="EMBL" id="UOP04733.2"/>
    </source>
</evidence>
<dbReference type="PANTHER" id="PTHR34068:SF2">
    <property type="entry name" value="UPF0145 PROTEIN SCO3412"/>
    <property type="match status" value="1"/>
</dbReference>
<dbReference type="SUPFAM" id="SSF117782">
    <property type="entry name" value="YbjQ-like"/>
    <property type="match status" value="1"/>
</dbReference>
<keyword evidence="4" id="KW-1185">Reference proteome</keyword>